<proteinExistence type="predicted"/>
<sequence>MPVLIPSAVQSTRCFARELGKRNQRSLFMYLDFTNRNTSSSTGISDDSIADASILTIAMDGIWSLRNQHGILHVSLSATRIRIHLDIARGIGMSTYVVTNIIQPAREPYAAGHRLQTRFLFLGHPSRFQWTDLRVERTSSLFSSSYL</sequence>
<gene>
    <name evidence="1" type="ORF">AAE3_LOCUS12693</name>
</gene>
<reference evidence="1 2" key="1">
    <citation type="submission" date="2020-01" db="EMBL/GenBank/DDBJ databases">
        <authorList>
            <person name="Gupta K D."/>
        </authorList>
    </citation>
    <scope>NUCLEOTIDE SEQUENCE [LARGE SCALE GENOMIC DNA]</scope>
</reference>
<name>A0A8S0W4M7_CYCAE</name>
<dbReference type="Proteomes" id="UP000467700">
    <property type="component" value="Unassembled WGS sequence"/>
</dbReference>
<dbReference type="EMBL" id="CACVBS010000090">
    <property type="protein sequence ID" value="CAA7270345.1"/>
    <property type="molecule type" value="Genomic_DNA"/>
</dbReference>
<dbReference type="AlphaFoldDB" id="A0A8S0W4M7"/>
<keyword evidence="2" id="KW-1185">Reference proteome</keyword>
<protein>
    <submittedName>
        <fullName evidence="1">Uncharacterized protein</fullName>
    </submittedName>
</protein>
<evidence type="ECO:0000313" key="1">
    <source>
        <dbReference type="EMBL" id="CAA7270345.1"/>
    </source>
</evidence>
<organism evidence="1 2">
    <name type="scientific">Cyclocybe aegerita</name>
    <name type="common">Black poplar mushroom</name>
    <name type="synonym">Agrocybe aegerita</name>
    <dbReference type="NCBI Taxonomy" id="1973307"/>
    <lineage>
        <taxon>Eukaryota</taxon>
        <taxon>Fungi</taxon>
        <taxon>Dikarya</taxon>
        <taxon>Basidiomycota</taxon>
        <taxon>Agaricomycotina</taxon>
        <taxon>Agaricomycetes</taxon>
        <taxon>Agaricomycetidae</taxon>
        <taxon>Agaricales</taxon>
        <taxon>Agaricineae</taxon>
        <taxon>Bolbitiaceae</taxon>
        <taxon>Cyclocybe</taxon>
    </lineage>
</organism>
<comment type="caution">
    <text evidence="1">The sequence shown here is derived from an EMBL/GenBank/DDBJ whole genome shotgun (WGS) entry which is preliminary data.</text>
</comment>
<evidence type="ECO:0000313" key="2">
    <source>
        <dbReference type="Proteomes" id="UP000467700"/>
    </source>
</evidence>
<accession>A0A8S0W4M7</accession>